<keyword evidence="3 12" id="KW-0378">Hydrolase</keyword>
<keyword evidence="12" id="KW-0347">Helicase</keyword>
<dbReference type="SMART" id="SM00490">
    <property type="entry name" value="HELICc"/>
    <property type="match status" value="1"/>
</dbReference>
<sequence>MDSPTPATAAPTPPPDLRTEAQEALRALTGRADADFHDGQFEAISALVEERRRVLVVQRTGWGKSAVYFLAALLQRRRGAGPALIISPLIALMRDQVSAARRAGVRAEAISSANPTEWADIEEALDADELDVLLVSPERLVNPRFRAEQMPRLISRCGLLVIDEAHCISDWGHDFRPDYRRLRDLVGELGAEVPVLATTATANSRVVADVAEQLGTPGEGAAPVLTLRGSLTRDSLRLGCLTLPDDRARLEYLVRHLDELPGSGIIYTLTVSAAEDLADLLDRPERRVRAYTGRTDAEERAELETALKDNEVKALAATSALGMGFDKPDLGFVVHLGAPSSPVAYYQQVGRAGRATETADVLLLPGREDRAIWEYFATASMPAQADADAVLAELGASSGPVSTPALEARVDVKRSALELLLKVLAVEGAVESVRGGWVSTGASWSYDAPRYENVARARREEQQAMLDYERLRSGDPQQCRMLFLARQLDDDTAVPCGRCDVCAPPWYPTPEAAAPSAAPEAAHPTGAEPAADTSRDAVSRLLDRVGVPVDPRKQWPQGLDRLGITAASGAPLRGNIAPAERVEEGRALARMSDLGWAVPLRGLLRVDEQGHRVDASLTPAIAQRVVEVLADWGWDRRPEAVVGIGSATRPHLVRELASGIARLGRMQDLGDVPTSSDATELFGARNSAFRVAALWDRFVLTPELIEQIDALKGAPVLLVDDEIDTRWTMTLVGRLLRRAGSGPVLPLSLALIS</sequence>
<comment type="catalytic activity">
    <reaction evidence="7">
        <text>Couples ATP hydrolysis with the unwinding of duplex DNA by translocating in the 3'-5' direction.</text>
        <dbReference type="EC" id="5.6.2.4"/>
    </reaction>
</comment>
<proteinExistence type="inferred from homology"/>
<evidence type="ECO:0000256" key="7">
    <source>
        <dbReference type="ARBA" id="ARBA00034617"/>
    </source>
</evidence>
<dbReference type="Pfam" id="PF00271">
    <property type="entry name" value="Helicase_C"/>
    <property type="match status" value="1"/>
</dbReference>
<evidence type="ECO:0000256" key="3">
    <source>
        <dbReference type="ARBA" id="ARBA00022801"/>
    </source>
</evidence>
<dbReference type="SMART" id="SM00487">
    <property type="entry name" value="DEXDc"/>
    <property type="match status" value="1"/>
</dbReference>
<feature type="region of interest" description="Disordered" evidence="9">
    <location>
        <begin position="511"/>
        <end position="534"/>
    </location>
</feature>
<evidence type="ECO:0000256" key="9">
    <source>
        <dbReference type="SAM" id="MobiDB-lite"/>
    </source>
</evidence>
<dbReference type="GO" id="GO:0003678">
    <property type="term" value="F:DNA helicase activity"/>
    <property type="evidence" value="ECO:0007669"/>
    <property type="project" value="UniProtKB-EC"/>
</dbReference>
<feature type="compositionally biased region" description="Low complexity" evidence="9">
    <location>
        <begin position="511"/>
        <end position="525"/>
    </location>
</feature>
<dbReference type="Pfam" id="PF00270">
    <property type="entry name" value="DEAD"/>
    <property type="match status" value="1"/>
</dbReference>
<dbReference type="RefSeq" id="WP_209904796.1">
    <property type="nucleotide sequence ID" value="NZ_BAAAJW010000001.1"/>
</dbReference>
<evidence type="ECO:0000256" key="6">
    <source>
        <dbReference type="ARBA" id="ARBA00023235"/>
    </source>
</evidence>
<dbReference type="PANTHER" id="PTHR13710">
    <property type="entry name" value="DNA HELICASE RECQ FAMILY MEMBER"/>
    <property type="match status" value="1"/>
</dbReference>
<dbReference type="SUPFAM" id="SSF52540">
    <property type="entry name" value="P-loop containing nucleoside triphosphate hydrolases"/>
    <property type="match status" value="1"/>
</dbReference>
<evidence type="ECO:0000256" key="5">
    <source>
        <dbReference type="ARBA" id="ARBA00023125"/>
    </source>
</evidence>
<keyword evidence="2" id="KW-0547">Nucleotide-binding</keyword>
<protein>
    <recommendedName>
        <fullName evidence="8">DNA 3'-5' helicase</fullName>
        <ecNumber evidence="8">5.6.2.4</ecNumber>
    </recommendedName>
</protein>
<evidence type="ECO:0000256" key="2">
    <source>
        <dbReference type="ARBA" id="ARBA00022741"/>
    </source>
</evidence>
<name>A0ABS4X608_9MICO</name>
<evidence type="ECO:0000313" key="13">
    <source>
        <dbReference type="Proteomes" id="UP001519290"/>
    </source>
</evidence>
<reference evidence="12 13" key="1">
    <citation type="submission" date="2021-03" db="EMBL/GenBank/DDBJ databases">
        <title>Sequencing the genomes of 1000 actinobacteria strains.</title>
        <authorList>
            <person name="Klenk H.-P."/>
        </authorList>
    </citation>
    <scope>NUCLEOTIDE SEQUENCE [LARGE SCALE GENOMIC DNA]</scope>
    <source>
        <strain evidence="12 13">DSM 14566</strain>
    </source>
</reference>
<comment type="similarity">
    <text evidence="1">Belongs to the helicase family. RecQ subfamily.</text>
</comment>
<evidence type="ECO:0000256" key="1">
    <source>
        <dbReference type="ARBA" id="ARBA00005446"/>
    </source>
</evidence>
<evidence type="ECO:0000259" key="10">
    <source>
        <dbReference type="PROSITE" id="PS51192"/>
    </source>
</evidence>
<evidence type="ECO:0000313" key="12">
    <source>
        <dbReference type="EMBL" id="MBP2383892.1"/>
    </source>
</evidence>
<dbReference type="InterPro" id="IPR027417">
    <property type="entry name" value="P-loop_NTPase"/>
</dbReference>
<feature type="domain" description="Helicase ATP-binding" evidence="10">
    <location>
        <begin position="45"/>
        <end position="220"/>
    </location>
</feature>
<dbReference type="PANTHER" id="PTHR13710:SF105">
    <property type="entry name" value="ATP-DEPENDENT DNA HELICASE Q1"/>
    <property type="match status" value="1"/>
</dbReference>
<evidence type="ECO:0000256" key="8">
    <source>
        <dbReference type="ARBA" id="ARBA00034808"/>
    </source>
</evidence>
<dbReference type="InterPro" id="IPR001650">
    <property type="entry name" value="Helicase_C-like"/>
</dbReference>
<keyword evidence="4" id="KW-0067">ATP-binding</keyword>
<dbReference type="InterPro" id="IPR029057">
    <property type="entry name" value="PRTase-like"/>
</dbReference>
<feature type="domain" description="Helicase C-terminal" evidence="11">
    <location>
        <begin position="252"/>
        <end position="398"/>
    </location>
</feature>
<evidence type="ECO:0000259" key="11">
    <source>
        <dbReference type="PROSITE" id="PS51194"/>
    </source>
</evidence>
<dbReference type="PROSITE" id="PS51194">
    <property type="entry name" value="HELICASE_CTER"/>
    <property type="match status" value="1"/>
</dbReference>
<evidence type="ECO:0000256" key="4">
    <source>
        <dbReference type="ARBA" id="ARBA00022840"/>
    </source>
</evidence>
<dbReference type="PROSITE" id="PS00690">
    <property type="entry name" value="DEAH_ATP_HELICASE"/>
    <property type="match status" value="1"/>
</dbReference>
<keyword evidence="13" id="KW-1185">Reference proteome</keyword>
<dbReference type="InterPro" id="IPR011545">
    <property type="entry name" value="DEAD/DEAH_box_helicase_dom"/>
</dbReference>
<keyword evidence="5" id="KW-0238">DNA-binding</keyword>
<dbReference type="Proteomes" id="UP001519290">
    <property type="component" value="Unassembled WGS sequence"/>
</dbReference>
<dbReference type="SUPFAM" id="SSF53271">
    <property type="entry name" value="PRTase-like"/>
    <property type="match status" value="1"/>
</dbReference>
<dbReference type="Gene3D" id="3.40.50.300">
    <property type="entry name" value="P-loop containing nucleotide triphosphate hydrolases"/>
    <property type="match status" value="2"/>
</dbReference>
<dbReference type="InterPro" id="IPR014001">
    <property type="entry name" value="Helicase_ATP-bd"/>
</dbReference>
<comment type="caution">
    <text evidence="12">The sequence shown here is derived from an EMBL/GenBank/DDBJ whole genome shotgun (WGS) entry which is preliminary data.</text>
</comment>
<dbReference type="EMBL" id="JAGIOD010000002">
    <property type="protein sequence ID" value="MBP2383892.1"/>
    <property type="molecule type" value="Genomic_DNA"/>
</dbReference>
<dbReference type="PROSITE" id="PS51192">
    <property type="entry name" value="HELICASE_ATP_BIND_1"/>
    <property type="match status" value="1"/>
</dbReference>
<keyword evidence="6" id="KW-0413">Isomerase</keyword>
<dbReference type="EC" id="5.6.2.4" evidence="8"/>
<organism evidence="12 13">
    <name type="scientific">Brachybacterium sacelli</name>
    <dbReference type="NCBI Taxonomy" id="173364"/>
    <lineage>
        <taxon>Bacteria</taxon>
        <taxon>Bacillati</taxon>
        <taxon>Actinomycetota</taxon>
        <taxon>Actinomycetes</taxon>
        <taxon>Micrococcales</taxon>
        <taxon>Dermabacteraceae</taxon>
        <taxon>Brachybacterium</taxon>
    </lineage>
</organism>
<dbReference type="GO" id="GO:0016787">
    <property type="term" value="F:hydrolase activity"/>
    <property type="evidence" value="ECO:0007669"/>
    <property type="project" value="UniProtKB-KW"/>
</dbReference>
<gene>
    <name evidence="12" type="ORF">JOF43_003881</name>
</gene>
<accession>A0ABS4X608</accession>
<dbReference type="InterPro" id="IPR002464">
    <property type="entry name" value="DNA/RNA_helicase_DEAH_CS"/>
</dbReference>